<evidence type="ECO:0000256" key="1">
    <source>
        <dbReference type="SAM" id="MobiDB-lite"/>
    </source>
</evidence>
<dbReference type="HOGENOM" id="CLU_2160073_0_0_1"/>
<accession>A0A0D0BCY7</accession>
<name>A0A0D0BCY7_9AGAM</name>
<reference evidence="2 3" key="1">
    <citation type="submission" date="2014-04" db="EMBL/GenBank/DDBJ databases">
        <authorList>
            <consortium name="DOE Joint Genome Institute"/>
            <person name="Kuo A."/>
            <person name="Ruytinx J."/>
            <person name="Rineau F."/>
            <person name="Colpaert J."/>
            <person name="Kohler A."/>
            <person name="Nagy L.G."/>
            <person name="Floudas D."/>
            <person name="Copeland A."/>
            <person name="Barry K.W."/>
            <person name="Cichocki N."/>
            <person name="Veneault-Fourrey C."/>
            <person name="LaButti K."/>
            <person name="Lindquist E.A."/>
            <person name="Lipzen A."/>
            <person name="Lundell T."/>
            <person name="Morin E."/>
            <person name="Murat C."/>
            <person name="Sun H."/>
            <person name="Tunlid A."/>
            <person name="Henrissat B."/>
            <person name="Grigoriev I.V."/>
            <person name="Hibbett D.S."/>
            <person name="Martin F."/>
            <person name="Nordberg H.P."/>
            <person name="Cantor M.N."/>
            <person name="Hua S.X."/>
        </authorList>
    </citation>
    <scope>NUCLEOTIDE SEQUENCE [LARGE SCALE GENOMIC DNA]</scope>
    <source>
        <strain evidence="2 3">UH-Slu-Lm8-n1</strain>
    </source>
</reference>
<dbReference type="InParanoid" id="A0A0D0BCY7"/>
<reference evidence="3" key="2">
    <citation type="submission" date="2015-01" db="EMBL/GenBank/DDBJ databases">
        <title>Evolutionary Origins and Diversification of the Mycorrhizal Mutualists.</title>
        <authorList>
            <consortium name="DOE Joint Genome Institute"/>
            <consortium name="Mycorrhizal Genomics Consortium"/>
            <person name="Kohler A."/>
            <person name="Kuo A."/>
            <person name="Nagy L.G."/>
            <person name="Floudas D."/>
            <person name="Copeland A."/>
            <person name="Barry K.W."/>
            <person name="Cichocki N."/>
            <person name="Veneault-Fourrey C."/>
            <person name="LaButti K."/>
            <person name="Lindquist E.A."/>
            <person name="Lipzen A."/>
            <person name="Lundell T."/>
            <person name="Morin E."/>
            <person name="Murat C."/>
            <person name="Riley R."/>
            <person name="Ohm R."/>
            <person name="Sun H."/>
            <person name="Tunlid A."/>
            <person name="Henrissat B."/>
            <person name="Grigoriev I.V."/>
            <person name="Hibbett D.S."/>
            <person name="Martin F."/>
        </authorList>
    </citation>
    <scope>NUCLEOTIDE SEQUENCE [LARGE SCALE GENOMIC DNA]</scope>
    <source>
        <strain evidence="3">UH-Slu-Lm8-n1</strain>
    </source>
</reference>
<evidence type="ECO:0000313" key="3">
    <source>
        <dbReference type="Proteomes" id="UP000054485"/>
    </source>
</evidence>
<protein>
    <submittedName>
        <fullName evidence="2">Uncharacterized protein</fullName>
    </submittedName>
</protein>
<evidence type="ECO:0000313" key="2">
    <source>
        <dbReference type="EMBL" id="KIK47674.1"/>
    </source>
</evidence>
<gene>
    <name evidence="2" type="ORF">CY34DRAFT_798968</name>
</gene>
<dbReference type="EMBL" id="KN835144">
    <property type="protein sequence ID" value="KIK47674.1"/>
    <property type="molecule type" value="Genomic_DNA"/>
</dbReference>
<proteinExistence type="predicted"/>
<dbReference type="Proteomes" id="UP000054485">
    <property type="component" value="Unassembled WGS sequence"/>
</dbReference>
<feature type="region of interest" description="Disordered" evidence="1">
    <location>
        <begin position="73"/>
        <end position="93"/>
    </location>
</feature>
<organism evidence="2 3">
    <name type="scientific">Suillus luteus UH-Slu-Lm8-n1</name>
    <dbReference type="NCBI Taxonomy" id="930992"/>
    <lineage>
        <taxon>Eukaryota</taxon>
        <taxon>Fungi</taxon>
        <taxon>Dikarya</taxon>
        <taxon>Basidiomycota</taxon>
        <taxon>Agaricomycotina</taxon>
        <taxon>Agaricomycetes</taxon>
        <taxon>Agaricomycetidae</taxon>
        <taxon>Boletales</taxon>
        <taxon>Suillineae</taxon>
        <taxon>Suillaceae</taxon>
        <taxon>Suillus</taxon>
    </lineage>
</organism>
<keyword evidence="3" id="KW-1185">Reference proteome</keyword>
<sequence>MRSKRKRQLEGNSHKWFTKPTAGATRVFHMGRRNPVRAEVNDRKRGNRKGHGISVIQALPVIGELQTDLQVSSSGMCPRKEEEPTPDLGTGGHDCRISAAAVEGGKASKDQ</sequence>
<dbReference type="AlphaFoldDB" id="A0A0D0BCY7"/>